<dbReference type="GO" id="GO:0016831">
    <property type="term" value="F:carboxy-lyase activity"/>
    <property type="evidence" value="ECO:0007669"/>
    <property type="project" value="InterPro"/>
</dbReference>
<dbReference type="GO" id="GO:0019748">
    <property type="term" value="P:secondary metabolic process"/>
    <property type="evidence" value="ECO:0007669"/>
    <property type="project" value="TreeGrafter"/>
</dbReference>
<dbReference type="PANTHER" id="PTHR21240:SF28">
    <property type="entry name" value="ISO-OROTATE DECARBOXYLASE (EUROFUNG)"/>
    <property type="match status" value="1"/>
</dbReference>
<evidence type="ECO:0000259" key="2">
    <source>
        <dbReference type="Pfam" id="PF04909"/>
    </source>
</evidence>
<dbReference type="PANTHER" id="PTHR21240">
    <property type="entry name" value="2-AMINO-3-CARBOXYLMUCONATE-6-SEMIALDEHYDE DECARBOXYLASE"/>
    <property type="match status" value="1"/>
</dbReference>
<reference evidence="3" key="1">
    <citation type="submission" date="2018-05" db="EMBL/GenBank/DDBJ databases">
        <authorList>
            <person name="Lanie J.A."/>
            <person name="Ng W.-L."/>
            <person name="Kazmierczak K.M."/>
            <person name="Andrzejewski T.M."/>
            <person name="Davidsen T.M."/>
            <person name="Wayne K.J."/>
            <person name="Tettelin H."/>
            <person name="Glass J.I."/>
            <person name="Rusch D."/>
            <person name="Podicherti R."/>
            <person name="Tsui H.-C.T."/>
            <person name="Winkler M.E."/>
        </authorList>
    </citation>
    <scope>NUCLEOTIDE SEQUENCE</scope>
</reference>
<evidence type="ECO:0000256" key="1">
    <source>
        <dbReference type="ARBA" id="ARBA00023239"/>
    </source>
</evidence>
<sequence>MIFDGHAYTFPPLKGSGGFSDPDDFRRHLQQAIAVHHQPEWRVSDRTRAHNKDLINMNEWQHLSALKPSDFKIADNGRFEWTSEGELYAKQYFPPSIIDMSYPADRLISEMDYAGVDKALLHRTPYLGIGNDFIAECVAKYPDRLHGLAHVREWKTRTDPEASIASLERAIEVQGLSGLHFLPPQLDLYGYTGAWDTSEFRTFWDAVAKMDIPVFISLKERSSPEQESYIQDVRTLIRWMERYPEVQVIMTHGMGWRLFVDGDHLNISEEVWSAFDNVNLYLQWLFPIALGNVWDYPMPQVRPTMEECVSRIGANRIMWGTDMPIVMRSWTYQQNLDFIRNYTGFLSEEQRESILGGTVSRLLGLQELA</sequence>
<evidence type="ECO:0000313" key="3">
    <source>
        <dbReference type="EMBL" id="SUZ51579.1"/>
    </source>
</evidence>
<dbReference type="GO" id="GO:0016787">
    <property type="term" value="F:hydrolase activity"/>
    <property type="evidence" value="ECO:0007669"/>
    <property type="project" value="InterPro"/>
</dbReference>
<dbReference type="EMBL" id="UINC01000228">
    <property type="protein sequence ID" value="SUZ51579.1"/>
    <property type="molecule type" value="Genomic_DNA"/>
</dbReference>
<organism evidence="3">
    <name type="scientific">marine metagenome</name>
    <dbReference type="NCBI Taxonomy" id="408172"/>
    <lineage>
        <taxon>unclassified sequences</taxon>
        <taxon>metagenomes</taxon>
        <taxon>ecological metagenomes</taxon>
    </lineage>
</organism>
<dbReference type="GO" id="GO:0005737">
    <property type="term" value="C:cytoplasm"/>
    <property type="evidence" value="ECO:0007669"/>
    <property type="project" value="TreeGrafter"/>
</dbReference>
<proteinExistence type="predicted"/>
<accession>A0A381NAW4</accession>
<keyword evidence="1" id="KW-0456">Lyase</keyword>
<feature type="domain" description="Amidohydrolase-related" evidence="2">
    <location>
        <begin position="126"/>
        <end position="365"/>
    </location>
</feature>
<dbReference type="InterPro" id="IPR006680">
    <property type="entry name" value="Amidohydro-rel"/>
</dbReference>
<dbReference type="AlphaFoldDB" id="A0A381NAW4"/>
<dbReference type="Pfam" id="PF04909">
    <property type="entry name" value="Amidohydro_2"/>
    <property type="match status" value="1"/>
</dbReference>
<name>A0A381NAW4_9ZZZZ</name>
<dbReference type="InterPro" id="IPR032466">
    <property type="entry name" value="Metal_Hydrolase"/>
</dbReference>
<gene>
    <name evidence="3" type="ORF">METZ01_LOCUS4433</name>
</gene>
<dbReference type="InterPro" id="IPR032465">
    <property type="entry name" value="ACMSD"/>
</dbReference>
<protein>
    <recommendedName>
        <fullName evidence="2">Amidohydrolase-related domain-containing protein</fullName>
    </recommendedName>
</protein>
<dbReference type="Gene3D" id="3.20.20.140">
    <property type="entry name" value="Metal-dependent hydrolases"/>
    <property type="match status" value="1"/>
</dbReference>
<dbReference type="SUPFAM" id="SSF51556">
    <property type="entry name" value="Metallo-dependent hydrolases"/>
    <property type="match status" value="1"/>
</dbReference>